<protein>
    <submittedName>
        <fullName evidence="2">Uncharacterized protein</fullName>
    </submittedName>
</protein>
<dbReference type="PANTHER" id="PTHR11439:SF463">
    <property type="entry name" value="REVERSE TRANSCRIPTASE TY1_COPIA-TYPE DOMAIN-CONTAINING PROTEIN"/>
    <property type="match status" value="1"/>
</dbReference>
<dbReference type="AlphaFoldDB" id="A0A1K0G0L8"/>
<sequence>MSASLTLLLLLLGCVDTSLPCMCLFPMWTHPMSCSMWTLLLSYSCPMWTPLLSRSCSMWMPLRHACVHFPVWQPLQVLLCSDPFLAYDHLPYVSFATGDGDQLPPATPSLLCAHLTRVASMSPSCGACGKLCQPTKEAMQVALHIVKYLNQTQNEVLQIGGEDTNRSVIETYTDANWASDPKTDWKSTSGSVVKIFGSTVTWNLHIQKCITSSAVKAKYIAGSATTREALFHRHFLCGLRFGDHTPMVFASNTGCIQVAKDPACIRSSNMLTQSTTSFAVTYRRVIS</sequence>
<feature type="signal peptide" evidence="1">
    <location>
        <begin position="1"/>
        <end position="17"/>
    </location>
</feature>
<gene>
    <name evidence="2" type="ORF">UBRO_21061</name>
</gene>
<evidence type="ECO:0000313" key="3">
    <source>
        <dbReference type="Proteomes" id="UP000179920"/>
    </source>
</evidence>
<dbReference type="Proteomes" id="UP000179920">
    <property type="component" value="Chromosome IV"/>
</dbReference>
<reference evidence="3" key="1">
    <citation type="submission" date="2016-04" db="EMBL/GenBank/DDBJ databases">
        <authorList>
            <person name="Guldener U."/>
            <person name="Guldener U."/>
        </authorList>
    </citation>
    <scope>NUCLEOTIDE SEQUENCE [LARGE SCALE GENOMIC DNA]</scope>
    <source>
        <strain evidence="3">UB2112</strain>
    </source>
</reference>
<organism evidence="2 3">
    <name type="scientific">Ustilago bromivora</name>
    <dbReference type="NCBI Taxonomy" id="307758"/>
    <lineage>
        <taxon>Eukaryota</taxon>
        <taxon>Fungi</taxon>
        <taxon>Dikarya</taxon>
        <taxon>Basidiomycota</taxon>
        <taxon>Ustilaginomycotina</taxon>
        <taxon>Ustilaginomycetes</taxon>
        <taxon>Ustilaginales</taxon>
        <taxon>Ustilaginaceae</taxon>
        <taxon>Ustilago</taxon>
    </lineage>
</organism>
<dbReference type="CDD" id="cd09272">
    <property type="entry name" value="RNase_HI_RT_Ty1"/>
    <property type="match status" value="1"/>
</dbReference>
<name>A0A1K0G0L8_9BASI</name>
<accession>A0A1K0G0L8</accession>
<proteinExistence type="predicted"/>
<keyword evidence="1" id="KW-0732">Signal</keyword>
<evidence type="ECO:0000256" key="1">
    <source>
        <dbReference type="SAM" id="SignalP"/>
    </source>
</evidence>
<evidence type="ECO:0000313" key="2">
    <source>
        <dbReference type="EMBL" id="SAM79802.1"/>
    </source>
</evidence>
<dbReference type="PANTHER" id="PTHR11439">
    <property type="entry name" value="GAG-POL-RELATED RETROTRANSPOSON"/>
    <property type="match status" value="1"/>
</dbReference>
<feature type="chain" id="PRO_5009664016" evidence="1">
    <location>
        <begin position="18"/>
        <end position="287"/>
    </location>
</feature>
<dbReference type="EMBL" id="LT558120">
    <property type="protein sequence ID" value="SAM79802.1"/>
    <property type="molecule type" value="Genomic_DNA"/>
</dbReference>